<keyword evidence="3" id="KW-0520">NAD</keyword>
<evidence type="ECO:0000259" key="5">
    <source>
        <dbReference type="SMART" id="SM00984"/>
    </source>
</evidence>
<proteinExistence type="inferred from homology"/>
<comment type="similarity">
    <text evidence="1 4">Belongs to the UDP-glucose/GDP-mannose dehydrogenase family.</text>
</comment>
<dbReference type="Pfam" id="PF03720">
    <property type="entry name" value="UDPG_MGDP_dh_C"/>
    <property type="match status" value="1"/>
</dbReference>
<dbReference type="InterPro" id="IPR036220">
    <property type="entry name" value="UDP-Glc/GDP-Man_DH_C_sf"/>
</dbReference>
<dbReference type="SUPFAM" id="SSF51735">
    <property type="entry name" value="NAD(P)-binding Rossmann-fold domains"/>
    <property type="match status" value="1"/>
</dbReference>
<accession>A0A7W8CPI1</accession>
<dbReference type="InterPro" id="IPR036291">
    <property type="entry name" value="NAD(P)-bd_dom_sf"/>
</dbReference>
<dbReference type="InterPro" id="IPR028359">
    <property type="entry name" value="UDP_ManNAc/GlcNAc_DH"/>
</dbReference>
<comment type="caution">
    <text evidence="6">The sequence shown here is derived from an EMBL/GenBank/DDBJ whole genome shotgun (WGS) entry which is preliminary data.</text>
</comment>
<organism evidence="6 7">
    <name type="scientific">Planococcus koreensis</name>
    <dbReference type="NCBI Taxonomy" id="112331"/>
    <lineage>
        <taxon>Bacteria</taxon>
        <taxon>Bacillati</taxon>
        <taxon>Bacillota</taxon>
        <taxon>Bacilli</taxon>
        <taxon>Bacillales</taxon>
        <taxon>Caryophanaceae</taxon>
        <taxon>Planococcus</taxon>
    </lineage>
</organism>
<evidence type="ECO:0000256" key="4">
    <source>
        <dbReference type="PIRNR" id="PIRNR000124"/>
    </source>
</evidence>
<dbReference type="Pfam" id="PF00984">
    <property type="entry name" value="UDPG_MGDP_dh"/>
    <property type="match status" value="1"/>
</dbReference>
<dbReference type="GO" id="GO:0016628">
    <property type="term" value="F:oxidoreductase activity, acting on the CH-CH group of donors, NAD or NADP as acceptor"/>
    <property type="evidence" value="ECO:0007669"/>
    <property type="project" value="InterPro"/>
</dbReference>
<dbReference type="InterPro" id="IPR014026">
    <property type="entry name" value="UDP-Glc/GDP-Man_DH_dimer"/>
</dbReference>
<reference evidence="6 7" key="1">
    <citation type="submission" date="2020-08" db="EMBL/GenBank/DDBJ databases">
        <title>Genomic Encyclopedia of Type Strains, Phase IV (KMG-IV): sequencing the most valuable type-strain genomes for metagenomic binning, comparative biology and taxonomic classification.</title>
        <authorList>
            <person name="Goeker M."/>
        </authorList>
    </citation>
    <scope>NUCLEOTIDE SEQUENCE [LARGE SCALE GENOMIC DNA]</scope>
    <source>
        <strain evidence="6 7">DSM 15895</strain>
    </source>
</reference>
<dbReference type="GO" id="GO:0051287">
    <property type="term" value="F:NAD binding"/>
    <property type="evidence" value="ECO:0007669"/>
    <property type="project" value="InterPro"/>
</dbReference>
<keyword evidence="7" id="KW-1185">Reference proteome</keyword>
<sequence>MMNDKLTIAVVGLGHVGLPLAMAFAKKYSVIGYDSNRIRINQLLEGKDKTGQVNAQQLAESGIDFTSDPSSLTAAGFIMIAVATPIDSADQPDLSQLLEACSIVGRYMKKGAVIVFESTVYPGATEEECIPKLEEYSSLESGVEFFVGYSPERFNPGERKLPITKIKKVVAGQNEAVLDYVAEIYGSVMDAGIFKAKSIRVAEAAKVIENTQQDVNIALINEFSLIFNHLGIDTGAVLETAGTKKSFLKFTPGLAGGPRLGIDSHYLAHKARAAGYEPEIILAGRKVNDGMGHYIARTVAKRLIQRNLPSRGTRVTVLGITYKEDVQDLRNSKIIDVIEELHDYGFEVQTSDCCADPQDADRKYGVMLTPEHELLPASAVILAMPHKQYKEAGWKLIQPLLDKQGGMVFDVKGVLEQQGKPENVELWRL</sequence>
<dbReference type="RefSeq" id="WP_342355733.1">
    <property type="nucleotide sequence ID" value="NZ_JACHHE010000001.1"/>
</dbReference>
<dbReference type="GO" id="GO:0000271">
    <property type="term" value="P:polysaccharide biosynthetic process"/>
    <property type="evidence" value="ECO:0007669"/>
    <property type="project" value="InterPro"/>
</dbReference>
<protein>
    <submittedName>
        <fullName evidence="6">UDP-N-acetyl-D-galactosamine dehydrogenase</fullName>
        <ecNumber evidence="6">1.1.1.-</ecNumber>
    </submittedName>
</protein>
<name>A0A7W8CPI1_9BACL</name>
<dbReference type="PIRSF" id="PIRSF000124">
    <property type="entry name" value="UDPglc_GDPman_dh"/>
    <property type="match status" value="1"/>
</dbReference>
<dbReference type="NCBIfam" id="TIGR03026">
    <property type="entry name" value="NDP-sugDHase"/>
    <property type="match status" value="1"/>
</dbReference>
<dbReference type="AlphaFoldDB" id="A0A7W8CPI1"/>
<feature type="domain" description="UDP-glucose/GDP-mannose dehydrogenase C-terminal" evidence="5">
    <location>
        <begin position="316"/>
        <end position="417"/>
    </location>
</feature>
<gene>
    <name evidence="6" type="ORF">HNQ44_000669</name>
</gene>
<dbReference type="PIRSF" id="PIRSF500136">
    <property type="entry name" value="UDP_ManNAc_DH"/>
    <property type="match status" value="1"/>
</dbReference>
<dbReference type="InterPro" id="IPR017476">
    <property type="entry name" value="UDP-Glc/GDP-Man"/>
</dbReference>
<keyword evidence="2 6" id="KW-0560">Oxidoreductase</keyword>
<evidence type="ECO:0000256" key="3">
    <source>
        <dbReference type="ARBA" id="ARBA00023027"/>
    </source>
</evidence>
<dbReference type="PANTHER" id="PTHR43491:SF2">
    <property type="entry name" value="UDP-N-ACETYL-D-MANNOSAMINE DEHYDROGENASE"/>
    <property type="match status" value="1"/>
</dbReference>
<dbReference type="InterPro" id="IPR014027">
    <property type="entry name" value="UDP-Glc/GDP-Man_DH_C"/>
</dbReference>
<dbReference type="InterPro" id="IPR001732">
    <property type="entry name" value="UDP-Glc/GDP-Man_DH_N"/>
</dbReference>
<dbReference type="Pfam" id="PF03721">
    <property type="entry name" value="UDPG_MGDP_dh_N"/>
    <property type="match status" value="1"/>
</dbReference>
<dbReference type="Gene3D" id="3.40.50.720">
    <property type="entry name" value="NAD(P)-binding Rossmann-like Domain"/>
    <property type="match status" value="2"/>
</dbReference>
<evidence type="ECO:0000313" key="7">
    <source>
        <dbReference type="Proteomes" id="UP000525923"/>
    </source>
</evidence>
<dbReference type="SUPFAM" id="SSF48179">
    <property type="entry name" value="6-phosphogluconate dehydrogenase C-terminal domain-like"/>
    <property type="match status" value="1"/>
</dbReference>
<evidence type="ECO:0000256" key="1">
    <source>
        <dbReference type="ARBA" id="ARBA00006601"/>
    </source>
</evidence>
<dbReference type="InterPro" id="IPR008927">
    <property type="entry name" value="6-PGluconate_DH-like_C_sf"/>
</dbReference>
<dbReference type="PANTHER" id="PTHR43491">
    <property type="entry name" value="UDP-N-ACETYL-D-MANNOSAMINE DEHYDROGENASE"/>
    <property type="match status" value="1"/>
</dbReference>
<evidence type="ECO:0000256" key="2">
    <source>
        <dbReference type="ARBA" id="ARBA00023002"/>
    </source>
</evidence>
<dbReference type="EC" id="1.1.1.-" evidence="6"/>
<dbReference type="SUPFAM" id="SSF52413">
    <property type="entry name" value="UDP-glucose/GDP-mannose dehydrogenase C-terminal domain"/>
    <property type="match status" value="1"/>
</dbReference>
<dbReference type="EMBL" id="JACHHE010000001">
    <property type="protein sequence ID" value="MBB5179247.1"/>
    <property type="molecule type" value="Genomic_DNA"/>
</dbReference>
<evidence type="ECO:0000313" key="6">
    <source>
        <dbReference type="EMBL" id="MBB5179247.1"/>
    </source>
</evidence>
<dbReference type="Proteomes" id="UP000525923">
    <property type="component" value="Unassembled WGS sequence"/>
</dbReference>
<dbReference type="SMART" id="SM00984">
    <property type="entry name" value="UDPG_MGDP_dh_C"/>
    <property type="match status" value="1"/>
</dbReference>
<dbReference type="GO" id="GO:0016616">
    <property type="term" value="F:oxidoreductase activity, acting on the CH-OH group of donors, NAD or NADP as acceptor"/>
    <property type="evidence" value="ECO:0007669"/>
    <property type="project" value="InterPro"/>
</dbReference>